<comment type="cofactor">
    <cofactor evidence="10">
        <name>[2Fe-2S] cluster</name>
        <dbReference type="ChEBI" id="CHEBI:190135"/>
    </cofactor>
</comment>
<proteinExistence type="inferred from homology"/>
<dbReference type="GO" id="GO:0051537">
    <property type="term" value="F:2 iron, 2 sulfur cluster binding"/>
    <property type="evidence" value="ECO:0007669"/>
    <property type="project" value="UniProtKB-KW"/>
</dbReference>
<gene>
    <name evidence="14" type="primary">pyrK</name>
    <name evidence="14" type="ORF">ODE01S_15960</name>
</gene>
<comment type="cofactor">
    <cofactor evidence="12">
        <name>[2Fe-2S] cluster</name>
        <dbReference type="ChEBI" id="CHEBI:190135"/>
    </cofactor>
    <text evidence="12">Binds 1 [2Fe-2S] cluster per subunit.</text>
</comment>
<dbReference type="EMBL" id="BJXN01000010">
    <property type="protein sequence ID" value="GEM90162.1"/>
    <property type="molecule type" value="Genomic_DNA"/>
</dbReference>
<keyword evidence="4 12" id="KW-0001">2Fe-2S</keyword>
<comment type="similarity">
    <text evidence="1">Belongs to the PyrK family.</text>
</comment>
<comment type="caution">
    <text evidence="14">The sequence shown here is derived from an EMBL/GenBank/DDBJ whole genome shotgun (WGS) entry which is preliminary data.</text>
</comment>
<evidence type="ECO:0000256" key="2">
    <source>
        <dbReference type="ARBA" id="ARBA00022448"/>
    </source>
</evidence>
<dbReference type="InterPro" id="IPR037117">
    <property type="entry name" value="Dihydroorotate_DH_ele_sf"/>
</dbReference>
<dbReference type="RefSeq" id="WP_147147662.1">
    <property type="nucleotide sequence ID" value="NZ_BJXN01000010.1"/>
</dbReference>
<dbReference type="GO" id="GO:0006221">
    <property type="term" value="P:pyrimidine nucleotide biosynthetic process"/>
    <property type="evidence" value="ECO:0007669"/>
    <property type="project" value="InterPro"/>
</dbReference>
<dbReference type="InterPro" id="IPR050353">
    <property type="entry name" value="PyrK_electron_transfer"/>
</dbReference>
<keyword evidence="9 12" id="KW-0411">Iron-sulfur</keyword>
<dbReference type="PRINTS" id="PR00410">
    <property type="entry name" value="PHEHYDRXLASE"/>
</dbReference>
<evidence type="ECO:0000256" key="10">
    <source>
        <dbReference type="ARBA" id="ARBA00034078"/>
    </source>
</evidence>
<dbReference type="PANTHER" id="PTHR43513:SF3">
    <property type="entry name" value="DIHYDROOROTATE DEHYDROGENASE B (NAD(+)), ELECTRON TRANSFER SUBUNIT-RELATED"/>
    <property type="match status" value="1"/>
</dbReference>
<dbReference type="Gene3D" id="2.10.240.10">
    <property type="entry name" value="Dihydroorotate dehydrogenase, electron transfer subunit"/>
    <property type="match status" value="1"/>
</dbReference>
<organism evidence="14 15">
    <name type="scientific">Oceanithermus desulfurans NBRC 100063</name>
    <dbReference type="NCBI Taxonomy" id="1227550"/>
    <lineage>
        <taxon>Bacteria</taxon>
        <taxon>Thermotogati</taxon>
        <taxon>Deinococcota</taxon>
        <taxon>Deinococci</taxon>
        <taxon>Thermales</taxon>
        <taxon>Thermaceae</taxon>
        <taxon>Oceanithermus</taxon>
    </lineage>
</organism>
<dbReference type="Proteomes" id="UP000321827">
    <property type="component" value="Unassembled WGS sequence"/>
</dbReference>
<dbReference type="PIRSF" id="PIRSF006816">
    <property type="entry name" value="Cyc3_hyd_g"/>
    <property type="match status" value="1"/>
</dbReference>
<keyword evidence="8 12" id="KW-0408">Iron</keyword>
<dbReference type="PANTHER" id="PTHR43513">
    <property type="entry name" value="DIHYDROOROTATE DEHYDROGENASE B (NAD(+)), ELECTRON TRANSFER SUBUNIT"/>
    <property type="match status" value="1"/>
</dbReference>
<evidence type="ECO:0000256" key="5">
    <source>
        <dbReference type="ARBA" id="ARBA00022723"/>
    </source>
</evidence>
<feature type="binding site" evidence="12">
    <location>
        <position position="238"/>
    </location>
    <ligand>
        <name>[2Fe-2S] cluster</name>
        <dbReference type="ChEBI" id="CHEBI:190135"/>
    </ligand>
</feature>
<dbReference type="SUPFAM" id="SSF52343">
    <property type="entry name" value="Ferredoxin reductase-like, C-terminal NADP-linked domain"/>
    <property type="match status" value="1"/>
</dbReference>
<dbReference type="InterPro" id="IPR017927">
    <property type="entry name" value="FAD-bd_FR_type"/>
</dbReference>
<name>A0A511RMK0_9DEIN</name>
<evidence type="ECO:0000256" key="7">
    <source>
        <dbReference type="ARBA" id="ARBA00022982"/>
    </source>
</evidence>
<evidence type="ECO:0000256" key="12">
    <source>
        <dbReference type="PIRSR" id="PIRSR006816-2"/>
    </source>
</evidence>
<dbReference type="Gene3D" id="3.40.50.80">
    <property type="entry name" value="Nucleotide-binding domain of ferredoxin-NADP reductase (FNR) module"/>
    <property type="match status" value="1"/>
</dbReference>
<evidence type="ECO:0000256" key="1">
    <source>
        <dbReference type="ARBA" id="ARBA00006422"/>
    </source>
</evidence>
<comment type="cofactor">
    <cofactor evidence="11">
        <name>FAD</name>
        <dbReference type="ChEBI" id="CHEBI:57692"/>
    </cofactor>
    <text evidence="11">Binds 1 FAD per subunit.</text>
</comment>
<evidence type="ECO:0000256" key="3">
    <source>
        <dbReference type="ARBA" id="ARBA00022630"/>
    </source>
</evidence>
<protein>
    <submittedName>
        <fullName evidence="14">Dihydroorotate dehydrogenase B (NAD(+)), electron transfer subunit</fullName>
    </submittedName>
</protein>
<dbReference type="GO" id="GO:0050660">
    <property type="term" value="F:flavin adenine dinucleotide binding"/>
    <property type="evidence" value="ECO:0007669"/>
    <property type="project" value="InterPro"/>
</dbReference>
<dbReference type="InterPro" id="IPR039261">
    <property type="entry name" value="FNR_nucleotide-bd"/>
</dbReference>
<reference evidence="14 15" key="1">
    <citation type="submission" date="2019-07" db="EMBL/GenBank/DDBJ databases">
        <title>Whole genome shotgun sequence of Oceanithermus desulfurans NBRC 100063.</title>
        <authorList>
            <person name="Hosoyama A."/>
            <person name="Uohara A."/>
            <person name="Ohji S."/>
            <person name="Ichikawa N."/>
        </authorList>
    </citation>
    <scope>NUCLEOTIDE SEQUENCE [LARGE SCALE GENOMIC DNA]</scope>
    <source>
        <strain evidence="14 15">NBRC 100063</strain>
    </source>
</reference>
<feature type="domain" description="FAD-binding FR-type" evidence="13">
    <location>
        <begin position="15"/>
        <end position="109"/>
    </location>
</feature>
<dbReference type="InterPro" id="IPR019480">
    <property type="entry name" value="Dihydroorotate_DH_Fe-S-bd"/>
</dbReference>
<evidence type="ECO:0000256" key="9">
    <source>
        <dbReference type="ARBA" id="ARBA00023014"/>
    </source>
</evidence>
<dbReference type="InterPro" id="IPR012165">
    <property type="entry name" value="Cyt_c3_hydrogenase_gsu"/>
</dbReference>
<dbReference type="InterPro" id="IPR017938">
    <property type="entry name" value="Riboflavin_synthase-like_b-brl"/>
</dbReference>
<feature type="binding site" evidence="12">
    <location>
        <position position="235"/>
    </location>
    <ligand>
        <name>[2Fe-2S] cluster</name>
        <dbReference type="ChEBI" id="CHEBI:190135"/>
    </ligand>
</feature>
<evidence type="ECO:0000256" key="8">
    <source>
        <dbReference type="ARBA" id="ARBA00023004"/>
    </source>
</evidence>
<dbReference type="OrthoDB" id="9778346at2"/>
<dbReference type="Pfam" id="PF10418">
    <property type="entry name" value="DHODB_Fe-S_bind"/>
    <property type="match status" value="1"/>
</dbReference>
<dbReference type="AlphaFoldDB" id="A0A511RMK0"/>
<dbReference type="GO" id="GO:0016491">
    <property type="term" value="F:oxidoreductase activity"/>
    <property type="evidence" value="ECO:0007669"/>
    <property type="project" value="InterPro"/>
</dbReference>
<accession>A0A511RMK0</accession>
<keyword evidence="2" id="KW-0813">Transport</keyword>
<dbReference type="GO" id="GO:0046872">
    <property type="term" value="F:metal ion binding"/>
    <property type="evidence" value="ECO:0007669"/>
    <property type="project" value="UniProtKB-KW"/>
</dbReference>
<feature type="binding site" evidence="11">
    <location>
        <begin position="84"/>
        <end position="85"/>
    </location>
    <ligand>
        <name>FAD</name>
        <dbReference type="ChEBI" id="CHEBI:57692"/>
    </ligand>
</feature>
<keyword evidence="3 11" id="KW-0285">Flavoprotein</keyword>
<feature type="binding site" evidence="12">
    <location>
        <position position="250"/>
    </location>
    <ligand>
        <name>[2Fe-2S] cluster</name>
        <dbReference type="ChEBI" id="CHEBI:190135"/>
    </ligand>
</feature>
<dbReference type="Gene3D" id="2.40.30.10">
    <property type="entry name" value="Translation factors"/>
    <property type="match status" value="1"/>
</dbReference>
<dbReference type="SUPFAM" id="SSF63380">
    <property type="entry name" value="Riboflavin synthase domain-like"/>
    <property type="match status" value="1"/>
</dbReference>
<evidence type="ECO:0000256" key="11">
    <source>
        <dbReference type="PIRSR" id="PIRSR006816-1"/>
    </source>
</evidence>
<evidence type="ECO:0000256" key="6">
    <source>
        <dbReference type="ARBA" id="ARBA00022827"/>
    </source>
</evidence>
<sequence length="263" mass="27609">MTQPSLELAPERPRWDDHAVTLVASEPLGPHRRLVLAMPSLGARFRPGQFLNLSVPGHLLRRPLAPSRHEGAEVELIVTPFGPGTRDLVALPAGTRLQALAPLGNSFPLPAGAAALVSAGAGAAPLARLAEELLRAGRRVHVFHGAPSAEDRTLVRAVYERLGLEVQYFSEDGSLGRRGYPTEGLAELLAGGAEVTVYSVGPIALMRAAARLAIAHGRPGFVSLDVHMACGVGACLSCAVATTAGQKHACADGPVFEVREVVW</sequence>
<keyword evidence="7" id="KW-0249">Electron transport</keyword>
<evidence type="ECO:0000313" key="14">
    <source>
        <dbReference type="EMBL" id="GEM90162.1"/>
    </source>
</evidence>
<keyword evidence="5 12" id="KW-0479">Metal-binding</keyword>
<keyword evidence="6 11" id="KW-0274">FAD</keyword>
<evidence type="ECO:0000313" key="15">
    <source>
        <dbReference type="Proteomes" id="UP000321827"/>
    </source>
</evidence>
<evidence type="ECO:0000259" key="13">
    <source>
        <dbReference type="PROSITE" id="PS51384"/>
    </source>
</evidence>
<feature type="binding site" evidence="12">
    <location>
        <position position="230"/>
    </location>
    <ligand>
        <name>[2Fe-2S] cluster</name>
        <dbReference type="ChEBI" id="CHEBI:190135"/>
    </ligand>
</feature>
<evidence type="ECO:0000256" key="4">
    <source>
        <dbReference type="ARBA" id="ARBA00022714"/>
    </source>
</evidence>
<dbReference type="PROSITE" id="PS51384">
    <property type="entry name" value="FAD_FR"/>
    <property type="match status" value="1"/>
</dbReference>